<dbReference type="Proteomes" id="UP000366872">
    <property type="component" value="Unassembled WGS sequence"/>
</dbReference>
<dbReference type="EMBL" id="CAAHFG010000003">
    <property type="protein sequence ID" value="VGO15817.1"/>
    <property type="molecule type" value="Genomic_DNA"/>
</dbReference>
<proteinExistence type="predicted"/>
<evidence type="ECO:0000313" key="2">
    <source>
        <dbReference type="Proteomes" id="UP000366872"/>
    </source>
</evidence>
<dbReference type="RefSeq" id="WP_136081386.1">
    <property type="nucleotide sequence ID" value="NZ_CAAHFG010000003.1"/>
</dbReference>
<sequence>MSIEIAKEEKQKAAFALNLCTVSVSQIVDYQDINILKQEYDAILNNLNLREIVKDEALLSAITSIMDVITFYLMQEGDKAMAEKEYQHRMKNAIWDSMSGMGMMVAGSPATMAIGLATQAGIGYINYRRSKAKTNLDYEKQQWQLQRSAIEQLNGLRRSLFETAWRLSDTYDFPDEWRLTEKQISQYNKILMDPDPHRQFERLDVLNDTFKAFPTFWYYKARCALESAEKYKNINREELCGAFKQKALDALNEYDNAYFPLMREDVIAASAALDKFSLLDPENDVDEMVTLLERAQKAGQSELDVLQMCAVNYIAICKPKPAVKILRNLVNEQYNIPLNAKLLSRLYTELDDRIEYDLLSDRVNPEYILPWAKTLEDSEKELLAFSKDQVAKLADPVLKKCVASVTQALGADFLRELGDWERTFPDEKLSWKEKVVNAEEFNQWSFRVQESFNAFFNDLTANPEYRAIFPNVKILAEKLQDLAHNLDSVLEGFEAALSAFQNKGDAVKKESSLLKSPKTSLISKYKKAGRELSQQIRFALEQLFDLSSEALLSAVKETLAGEINEETLATLKEALDEKNVSVSVSSVVAVKTDDELAENSEVARDYFGYRIFKE</sequence>
<name>A0A6C2U7V7_PONDE</name>
<keyword evidence="2" id="KW-1185">Reference proteome</keyword>
<evidence type="ECO:0000313" key="1">
    <source>
        <dbReference type="EMBL" id="VGO15817.1"/>
    </source>
</evidence>
<reference evidence="1 2" key="1">
    <citation type="submission" date="2019-04" db="EMBL/GenBank/DDBJ databases">
        <authorList>
            <person name="Van Vliet M D."/>
        </authorList>
    </citation>
    <scope>NUCLEOTIDE SEQUENCE [LARGE SCALE GENOMIC DNA]</scope>
    <source>
        <strain evidence="1 2">F1</strain>
    </source>
</reference>
<gene>
    <name evidence="1" type="ORF">PDESU_04404</name>
</gene>
<organism evidence="1 2">
    <name type="scientific">Pontiella desulfatans</name>
    <dbReference type="NCBI Taxonomy" id="2750659"/>
    <lineage>
        <taxon>Bacteria</taxon>
        <taxon>Pseudomonadati</taxon>
        <taxon>Kiritimatiellota</taxon>
        <taxon>Kiritimatiellia</taxon>
        <taxon>Kiritimatiellales</taxon>
        <taxon>Pontiellaceae</taxon>
        <taxon>Pontiella</taxon>
    </lineage>
</organism>
<dbReference type="AlphaFoldDB" id="A0A6C2U7V7"/>
<protein>
    <submittedName>
        <fullName evidence="1">Uncharacterized protein</fullName>
    </submittedName>
</protein>
<accession>A0A6C2U7V7</accession>